<gene>
    <name evidence="5" type="ORF">J7S33_03790</name>
    <name evidence="4" type="ORF">JOE68_000716</name>
</gene>
<evidence type="ECO:0000259" key="3">
    <source>
        <dbReference type="PROSITE" id="PS50075"/>
    </source>
</evidence>
<dbReference type="SMART" id="SM00823">
    <property type="entry name" value="PKS_PP"/>
    <property type="match status" value="1"/>
</dbReference>
<dbReference type="SMART" id="SM01294">
    <property type="entry name" value="PKS_PP_betabranch"/>
    <property type="match status" value="1"/>
</dbReference>
<keyword evidence="7" id="KW-1185">Reference proteome</keyword>
<proteinExistence type="predicted"/>
<evidence type="ECO:0000256" key="1">
    <source>
        <dbReference type="ARBA" id="ARBA00022450"/>
    </source>
</evidence>
<evidence type="ECO:0000313" key="4">
    <source>
        <dbReference type="EMBL" id="MBM7809851.1"/>
    </source>
</evidence>
<dbReference type="Gene3D" id="1.10.1200.10">
    <property type="entry name" value="ACP-like"/>
    <property type="match status" value="1"/>
</dbReference>
<dbReference type="Pfam" id="PF00550">
    <property type="entry name" value="PP-binding"/>
    <property type="match status" value="1"/>
</dbReference>
<name>A0A8T8HZM5_9PSEU</name>
<evidence type="ECO:0000313" key="7">
    <source>
        <dbReference type="Proteomes" id="UP001195724"/>
    </source>
</evidence>
<dbReference type="InterPro" id="IPR036736">
    <property type="entry name" value="ACP-like_sf"/>
</dbReference>
<dbReference type="GO" id="GO:0031177">
    <property type="term" value="F:phosphopantetheine binding"/>
    <property type="evidence" value="ECO:0007669"/>
    <property type="project" value="InterPro"/>
</dbReference>
<sequence length="86" mass="9191">MTTRPTGAGTQDEIVAVLASVLLLEPEQVDRSLPFVDIGLDSILAVEFVTALRAGFSGDISLDTLYAHPSVTELAEHLDRTATRVP</sequence>
<dbReference type="EMBL" id="JAFBCL010000001">
    <property type="protein sequence ID" value="MBM7809851.1"/>
    <property type="molecule type" value="Genomic_DNA"/>
</dbReference>
<dbReference type="EMBL" id="CP072788">
    <property type="protein sequence ID" value="QTR04113.1"/>
    <property type="molecule type" value="Genomic_DNA"/>
</dbReference>
<accession>A0A8T8HZM5</accession>
<organism evidence="5 6">
    <name type="scientific">Saccharothrix algeriensis</name>
    <dbReference type="NCBI Taxonomy" id="173560"/>
    <lineage>
        <taxon>Bacteria</taxon>
        <taxon>Bacillati</taxon>
        <taxon>Actinomycetota</taxon>
        <taxon>Actinomycetes</taxon>
        <taxon>Pseudonocardiales</taxon>
        <taxon>Pseudonocardiaceae</taxon>
        <taxon>Saccharothrix</taxon>
    </lineage>
</organism>
<keyword evidence="2" id="KW-0597">Phosphoprotein</keyword>
<dbReference type="RefSeq" id="WP_204840912.1">
    <property type="nucleotide sequence ID" value="NZ_JAFBCL010000001.1"/>
</dbReference>
<evidence type="ECO:0000313" key="5">
    <source>
        <dbReference type="EMBL" id="QTR04113.1"/>
    </source>
</evidence>
<feature type="domain" description="Carrier" evidence="3">
    <location>
        <begin position="5"/>
        <end position="82"/>
    </location>
</feature>
<dbReference type="AlphaFoldDB" id="A0A8T8HZM5"/>
<reference evidence="5" key="2">
    <citation type="submission" date="2021-04" db="EMBL/GenBank/DDBJ databases">
        <title>Saccharothrix algeriensis WGS.</title>
        <authorList>
            <person name="Stuskova K."/>
            <person name="Hakalova E."/>
            <person name="Tebbal A.B."/>
            <person name="Eichmeier A."/>
        </authorList>
    </citation>
    <scope>NUCLEOTIDE SEQUENCE</scope>
    <source>
        <strain evidence="5">NRRL B-24137</strain>
    </source>
</reference>
<protein>
    <submittedName>
        <fullName evidence="5">Acyl carrier protein</fullName>
    </submittedName>
</protein>
<dbReference type="Proteomes" id="UP001195724">
    <property type="component" value="Unassembled WGS sequence"/>
</dbReference>
<evidence type="ECO:0000313" key="6">
    <source>
        <dbReference type="Proteomes" id="UP000671828"/>
    </source>
</evidence>
<evidence type="ECO:0000256" key="2">
    <source>
        <dbReference type="ARBA" id="ARBA00022553"/>
    </source>
</evidence>
<dbReference type="SUPFAM" id="SSF47336">
    <property type="entry name" value="ACP-like"/>
    <property type="match status" value="1"/>
</dbReference>
<dbReference type="PROSITE" id="PS50075">
    <property type="entry name" value="CARRIER"/>
    <property type="match status" value="1"/>
</dbReference>
<reference evidence="4 7" key="1">
    <citation type="submission" date="2021-01" db="EMBL/GenBank/DDBJ databases">
        <title>Sequencing the genomes of 1000 actinobacteria strains.</title>
        <authorList>
            <person name="Klenk H.-P."/>
        </authorList>
    </citation>
    <scope>NUCLEOTIDE SEQUENCE [LARGE SCALE GENOMIC DNA]</scope>
    <source>
        <strain evidence="4 7">DSM 44581</strain>
    </source>
</reference>
<dbReference type="InterPro" id="IPR009081">
    <property type="entry name" value="PP-bd_ACP"/>
</dbReference>
<dbReference type="InterPro" id="IPR020806">
    <property type="entry name" value="PKS_PP-bd"/>
</dbReference>
<dbReference type="Proteomes" id="UP000671828">
    <property type="component" value="Chromosome"/>
</dbReference>
<keyword evidence="1" id="KW-0596">Phosphopantetheine</keyword>